<organism evidence="19 20">
    <name type="scientific">Gadus morhua</name>
    <name type="common">Atlantic cod</name>
    <dbReference type="NCBI Taxonomy" id="8049"/>
    <lineage>
        <taxon>Eukaryota</taxon>
        <taxon>Metazoa</taxon>
        <taxon>Chordata</taxon>
        <taxon>Craniata</taxon>
        <taxon>Vertebrata</taxon>
        <taxon>Euteleostomi</taxon>
        <taxon>Actinopterygii</taxon>
        <taxon>Neopterygii</taxon>
        <taxon>Teleostei</taxon>
        <taxon>Neoteleostei</taxon>
        <taxon>Acanthomorphata</taxon>
        <taxon>Zeiogadaria</taxon>
        <taxon>Gadariae</taxon>
        <taxon>Gadiformes</taxon>
        <taxon>Gadoidei</taxon>
        <taxon>Gadidae</taxon>
        <taxon>Gadus</taxon>
    </lineage>
</organism>
<dbReference type="Pfam" id="PF26004">
    <property type="entry name" value="COLEC12"/>
    <property type="match status" value="1"/>
</dbReference>
<feature type="transmembrane region" description="Helical" evidence="17">
    <location>
        <begin position="87"/>
        <end position="108"/>
    </location>
</feature>
<dbReference type="Pfam" id="PF00059">
    <property type="entry name" value="Lectin_C"/>
    <property type="match status" value="1"/>
</dbReference>
<evidence type="ECO:0000256" key="17">
    <source>
        <dbReference type="SAM" id="Phobius"/>
    </source>
</evidence>
<evidence type="ECO:0000256" key="4">
    <source>
        <dbReference type="ARBA" id="ARBA00022723"/>
    </source>
</evidence>
<accession>A0A8C4ZVM5</accession>
<dbReference type="Ensembl" id="ENSGMOT00000037506.1">
    <property type="protein sequence ID" value="ENSGMOP00000023266.1"/>
    <property type="gene ID" value="ENSGMOG00000007124.2"/>
</dbReference>
<keyword evidence="9 17" id="KW-1133">Transmembrane helix</keyword>
<evidence type="ECO:0000259" key="18">
    <source>
        <dbReference type="PROSITE" id="PS50041"/>
    </source>
</evidence>
<evidence type="ECO:0000256" key="1">
    <source>
        <dbReference type="ARBA" id="ARBA00004606"/>
    </source>
</evidence>
<dbReference type="InterPro" id="IPR001304">
    <property type="entry name" value="C-type_lectin-like"/>
</dbReference>
<evidence type="ECO:0000256" key="7">
    <source>
        <dbReference type="ARBA" id="ARBA00022837"/>
    </source>
</evidence>
<evidence type="ECO:0000256" key="12">
    <source>
        <dbReference type="ARBA" id="ARBA00023136"/>
    </source>
</evidence>
<dbReference type="InterPro" id="IPR008160">
    <property type="entry name" value="Collagen"/>
</dbReference>
<dbReference type="InterPro" id="IPR018378">
    <property type="entry name" value="C-type_lectin_CS"/>
</dbReference>
<proteinExistence type="predicted"/>
<evidence type="ECO:0000256" key="8">
    <source>
        <dbReference type="ARBA" id="ARBA00022968"/>
    </source>
</evidence>
<keyword evidence="12 17" id="KW-0472">Membrane</keyword>
<dbReference type="GO" id="GO:0030246">
    <property type="term" value="F:carbohydrate binding"/>
    <property type="evidence" value="ECO:0007669"/>
    <property type="project" value="UniProtKB-KW"/>
</dbReference>
<comment type="subcellular location">
    <subcellularLocation>
        <location evidence="1">Membrane</location>
        <topology evidence="1">Single-pass type II membrane protein</topology>
    </subcellularLocation>
</comment>
<evidence type="ECO:0000256" key="9">
    <source>
        <dbReference type="ARBA" id="ARBA00022989"/>
    </source>
</evidence>
<reference evidence="19" key="1">
    <citation type="submission" date="2025-08" db="UniProtKB">
        <authorList>
            <consortium name="Ensembl"/>
        </authorList>
    </citation>
    <scope>IDENTIFICATION</scope>
</reference>
<keyword evidence="3 17" id="KW-0812">Transmembrane</keyword>
<keyword evidence="5" id="KW-0430">Lectin</keyword>
<dbReference type="GO" id="GO:0005581">
    <property type="term" value="C:collagen trimer"/>
    <property type="evidence" value="ECO:0007669"/>
    <property type="project" value="UniProtKB-KW"/>
</dbReference>
<keyword evidence="13" id="KW-1015">Disulfide bond</keyword>
<evidence type="ECO:0000256" key="16">
    <source>
        <dbReference type="SAM" id="MobiDB-lite"/>
    </source>
</evidence>
<dbReference type="PROSITE" id="PS00615">
    <property type="entry name" value="C_TYPE_LECTIN_1"/>
    <property type="match status" value="1"/>
</dbReference>
<feature type="region of interest" description="Disordered" evidence="16">
    <location>
        <begin position="467"/>
        <end position="651"/>
    </location>
</feature>
<dbReference type="InterPro" id="IPR050111">
    <property type="entry name" value="C-type_lectin/snaclec_domain"/>
</dbReference>
<dbReference type="CDD" id="cd03590">
    <property type="entry name" value="CLECT_DC-SIGN_like"/>
    <property type="match status" value="1"/>
</dbReference>
<dbReference type="AlphaFoldDB" id="A0A8C4ZVM5"/>
<keyword evidence="20" id="KW-1185">Reference proteome</keyword>
<feature type="coiled-coil region" evidence="15">
    <location>
        <begin position="194"/>
        <end position="291"/>
    </location>
</feature>
<name>A0A8C4ZVM5_GADMO</name>
<evidence type="ECO:0000256" key="11">
    <source>
        <dbReference type="ARBA" id="ARBA00023119"/>
    </source>
</evidence>
<evidence type="ECO:0000256" key="6">
    <source>
        <dbReference type="ARBA" id="ARBA00022737"/>
    </source>
</evidence>
<keyword evidence="4" id="KW-0479">Metal-binding</keyword>
<dbReference type="Pfam" id="PF01391">
    <property type="entry name" value="Collagen"/>
    <property type="match status" value="2"/>
</dbReference>
<evidence type="ECO:0000313" key="20">
    <source>
        <dbReference type="Proteomes" id="UP000694546"/>
    </source>
</evidence>
<evidence type="ECO:0000256" key="10">
    <source>
        <dbReference type="ARBA" id="ARBA00023054"/>
    </source>
</evidence>
<evidence type="ECO:0000256" key="14">
    <source>
        <dbReference type="ARBA" id="ARBA00023170"/>
    </source>
</evidence>
<feature type="domain" description="C-type lectin" evidence="18">
    <location>
        <begin position="664"/>
        <end position="783"/>
    </location>
</feature>
<gene>
    <name evidence="19" type="primary">colec12</name>
</gene>
<evidence type="ECO:0000256" key="13">
    <source>
        <dbReference type="ARBA" id="ARBA00023157"/>
    </source>
</evidence>
<evidence type="ECO:0000256" key="3">
    <source>
        <dbReference type="ARBA" id="ARBA00022692"/>
    </source>
</evidence>
<dbReference type="InterPro" id="IPR016187">
    <property type="entry name" value="CTDL_fold"/>
</dbReference>
<keyword evidence="14" id="KW-0675">Receptor</keyword>
<dbReference type="OMA" id="HESEMDR"/>
<evidence type="ECO:0000256" key="5">
    <source>
        <dbReference type="ARBA" id="ARBA00022734"/>
    </source>
</evidence>
<sequence>MVRTALFVNDCCYCYYSAILRWSIEFTYLKSPHSSRFLTFLNCLCVFSLPVDDFADDEEVHSFGYKRFGIQEGTECTKCKNHWALRAAIALLYVLCALLTIAVAVLGYKVVQRMDDVTLQNSAEHHINEKSANATSAIQTFQSNLQTLQSQLHDIAQRAGANQALLDELQETGEVTQRGHVSLQGDVDGNAASLLRVNQTLTSHRDTIEDLQKDTARLQSALQGQARDQGEAAVGVNALNITQAQQRGLLSNLQKTVEATGRAVQKLKNDYQGLQQTARQTQADAVLLKEKVQNLHVVAANNSAQARSDGEALEDMGSQLGSLALQIQNTSSVTEGHDQSLRELMDRQRDHDHDKSAQFDRLEVRLDRQESGMNRVIGNVSFASQLLGAISTDLNGLRTCAETVAHHADLLLALNGSVSEAKAYSVGLRTQQDELAGRLDREVSNLTMVMAEMKLVDSQHSNLITNFTILQGPPGPKGPRGDRGPQGPVGTSGQKGERGDKGMTGGRGPEGQKGSAGLSGVPGSKGATGDRGVPGAKGSRGLSGRPGPAGEKGESGTPGANGWEGQKGTAGLQGPQGPRGPLGAPGSEGPRGHPGLPGPPGRPADPPVQRQPPPHVPPHTPQQDKPPPPSKPVPVPETPMVSPHVQPPAGPTPLPGCPLEWISFEDSCYYFSSGAQKLNFTETKIFCTNMSSSMVMIKSNEEQEWIKKQIARKGFFWLGLTDMETENVWKWVDGTLPVFTKWKPGQPDNWDQGYSKGEDCAGLIQAAYWNDFFCRERISFICEQPSSWGLPVL</sequence>
<dbReference type="Gene3D" id="3.10.100.10">
    <property type="entry name" value="Mannose-Binding Protein A, subunit A"/>
    <property type="match status" value="1"/>
</dbReference>
<evidence type="ECO:0000256" key="15">
    <source>
        <dbReference type="SAM" id="Coils"/>
    </source>
</evidence>
<dbReference type="Proteomes" id="UP000694546">
    <property type="component" value="Chromosome 8"/>
</dbReference>
<evidence type="ECO:0000256" key="2">
    <source>
        <dbReference type="ARBA" id="ARBA00017460"/>
    </source>
</evidence>
<reference evidence="19" key="2">
    <citation type="submission" date="2025-09" db="UniProtKB">
        <authorList>
            <consortium name="Ensembl"/>
        </authorList>
    </citation>
    <scope>IDENTIFICATION</scope>
</reference>
<feature type="compositionally biased region" description="Gly residues" evidence="16">
    <location>
        <begin position="502"/>
        <end position="511"/>
    </location>
</feature>
<dbReference type="PROSITE" id="PS50041">
    <property type="entry name" value="C_TYPE_LECTIN_2"/>
    <property type="match status" value="1"/>
</dbReference>
<keyword evidence="11" id="KW-0176">Collagen</keyword>
<feature type="compositionally biased region" description="Pro residues" evidence="16">
    <location>
        <begin position="596"/>
        <end position="637"/>
    </location>
</feature>
<dbReference type="GO" id="GO:0001570">
    <property type="term" value="P:vasculogenesis"/>
    <property type="evidence" value="ECO:0007669"/>
    <property type="project" value="Ensembl"/>
</dbReference>
<protein>
    <recommendedName>
        <fullName evidence="2">Collectin-12</fullName>
    </recommendedName>
</protein>
<dbReference type="InterPro" id="IPR033989">
    <property type="entry name" value="CD209-like_CTLD"/>
</dbReference>
<keyword evidence="7" id="KW-0106">Calcium</keyword>
<dbReference type="SUPFAM" id="SSF56436">
    <property type="entry name" value="C-type lectin-like"/>
    <property type="match status" value="1"/>
</dbReference>
<keyword evidence="10 15" id="KW-0175">Coiled coil</keyword>
<dbReference type="InterPro" id="IPR058762">
    <property type="entry name" value="COLEC12_dom"/>
</dbReference>
<dbReference type="SMART" id="SM00034">
    <property type="entry name" value="CLECT"/>
    <property type="match status" value="1"/>
</dbReference>
<keyword evidence="8" id="KW-0735">Signal-anchor</keyword>
<dbReference type="PANTHER" id="PTHR22803">
    <property type="entry name" value="MANNOSE, PHOSPHOLIPASE, LECTIN RECEPTOR RELATED"/>
    <property type="match status" value="1"/>
</dbReference>
<keyword evidence="6" id="KW-0677">Repeat</keyword>
<dbReference type="InterPro" id="IPR016186">
    <property type="entry name" value="C-type_lectin-like/link_sf"/>
</dbReference>
<feature type="compositionally biased region" description="Low complexity" evidence="16">
    <location>
        <begin position="570"/>
        <end position="585"/>
    </location>
</feature>
<evidence type="ECO:0000313" key="19">
    <source>
        <dbReference type="Ensembl" id="ENSGMOP00000023266.1"/>
    </source>
</evidence>
<dbReference type="GeneTree" id="ENSGT00950000183074"/>